<proteinExistence type="predicted"/>
<dbReference type="EMBL" id="JANBPW010001940">
    <property type="protein sequence ID" value="KAJ1942534.1"/>
    <property type="molecule type" value="Genomic_DNA"/>
</dbReference>
<comment type="caution">
    <text evidence="1">The sequence shown here is derived from an EMBL/GenBank/DDBJ whole genome shotgun (WGS) entry which is preliminary data.</text>
</comment>
<protein>
    <submittedName>
        <fullName evidence="1">Uncharacterized protein</fullName>
    </submittedName>
</protein>
<evidence type="ECO:0000313" key="2">
    <source>
        <dbReference type="Proteomes" id="UP001150603"/>
    </source>
</evidence>
<reference evidence="1" key="1">
    <citation type="submission" date="2022-07" db="EMBL/GenBank/DDBJ databases">
        <title>Phylogenomic reconstructions and comparative analyses of Kickxellomycotina fungi.</title>
        <authorList>
            <person name="Reynolds N.K."/>
            <person name="Stajich J.E."/>
            <person name="Barry K."/>
            <person name="Grigoriev I.V."/>
            <person name="Crous P."/>
            <person name="Smith M.E."/>
        </authorList>
    </citation>
    <scope>NUCLEOTIDE SEQUENCE</scope>
    <source>
        <strain evidence="1">NRRL 5244</strain>
    </source>
</reference>
<name>A0ACC1J940_9FUNG</name>
<feature type="non-terminal residue" evidence="1">
    <location>
        <position position="263"/>
    </location>
</feature>
<evidence type="ECO:0000313" key="1">
    <source>
        <dbReference type="EMBL" id="KAJ1942534.1"/>
    </source>
</evidence>
<feature type="non-terminal residue" evidence="1">
    <location>
        <position position="1"/>
    </location>
</feature>
<sequence length="263" mass="27961">KGAGSIHICQISQQLELSKSARDSLALNAPARHLIKEGVFSVAEGGQVLVFLFDSSPIMATETKAPHAKGISRYITDKCITPISMLDATVPTVETGALMSIREVFGLQTGASLQTLPDALDDDFSFVAQLDSGQVPTVCKVGKEFLLCNEEFTFFIDSFLQCRHMETYVMLCIVRLHKAVCLNPDSKLIVLHVAVKPSGAGLITGTSSQSSATQSQASDKGSSTKAQPPVAAESSTANVVPGPASIDGTKTFPEGNANFYSYR</sequence>
<organism evidence="1 2">
    <name type="scientific">Linderina macrospora</name>
    <dbReference type="NCBI Taxonomy" id="4868"/>
    <lineage>
        <taxon>Eukaryota</taxon>
        <taxon>Fungi</taxon>
        <taxon>Fungi incertae sedis</taxon>
        <taxon>Zoopagomycota</taxon>
        <taxon>Kickxellomycotina</taxon>
        <taxon>Kickxellomycetes</taxon>
        <taxon>Kickxellales</taxon>
        <taxon>Kickxellaceae</taxon>
        <taxon>Linderina</taxon>
    </lineage>
</organism>
<dbReference type="Proteomes" id="UP001150603">
    <property type="component" value="Unassembled WGS sequence"/>
</dbReference>
<gene>
    <name evidence="1" type="ORF">FBU59_003170</name>
</gene>
<keyword evidence="2" id="KW-1185">Reference proteome</keyword>
<accession>A0ACC1J940</accession>